<dbReference type="NCBIfam" id="TIGR01352">
    <property type="entry name" value="tonB_Cterm"/>
    <property type="match status" value="1"/>
</dbReference>
<dbReference type="EMBL" id="CP034433">
    <property type="protein sequence ID" value="AZN37403.1"/>
    <property type="molecule type" value="Genomic_DNA"/>
</dbReference>
<dbReference type="Proteomes" id="UP000282438">
    <property type="component" value="Chromosome"/>
</dbReference>
<dbReference type="AlphaFoldDB" id="A0A3S8ZV68"/>
<comment type="subcellular location">
    <subcellularLocation>
        <location evidence="1">Membrane</location>
        <topology evidence="1">Single-pass membrane protein</topology>
    </subcellularLocation>
</comment>
<keyword evidence="3 6" id="KW-1133">Transmembrane helix</keyword>
<feature type="compositionally biased region" description="Low complexity" evidence="5">
    <location>
        <begin position="145"/>
        <end position="156"/>
    </location>
</feature>
<evidence type="ECO:0000256" key="1">
    <source>
        <dbReference type="ARBA" id="ARBA00004167"/>
    </source>
</evidence>
<dbReference type="InterPro" id="IPR037682">
    <property type="entry name" value="TonB_C"/>
</dbReference>
<name>A0A3S8ZV68_9NEIS</name>
<feature type="region of interest" description="Disordered" evidence="5">
    <location>
        <begin position="46"/>
        <end position="208"/>
    </location>
</feature>
<evidence type="ECO:0000256" key="3">
    <source>
        <dbReference type="ARBA" id="ARBA00022989"/>
    </source>
</evidence>
<dbReference type="KEGG" id="iod:EJO50_13450"/>
<keyword evidence="9" id="KW-1185">Reference proteome</keyword>
<dbReference type="PROSITE" id="PS52015">
    <property type="entry name" value="TONB_CTD"/>
    <property type="match status" value="1"/>
</dbReference>
<feature type="compositionally biased region" description="Pro residues" evidence="5">
    <location>
        <begin position="96"/>
        <end position="112"/>
    </location>
</feature>
<feature type="domain" description="TonB C-terminal" evidence="7">
    <location>
        <begin position="203"/>
        <end position="295"/>
    </location>
</feature>
<organism evidence="8 9">
    <name type="scientific">Iodobacter ciconiae</name>
    <dbReference type="NCBI Taxonomy" id="2496266"/>
    <lineage>
        <taxon>Bacteria</taxon>
        <taxon>Pseudomonadati</taxon>
        <taxon>Pseudomonadota</taxon>
        <taxon>Betaproteobacteria</taxon>
        <taxon>Neisseriales</taxon>
        <taxon>Chitinibacteraceae</taxon>
        <taxon>Iodobacter</taxon>
    </lineage>
</organism>
<proteinExistence type="predicted"/>
<feature type="compositionally biased region" description="Low complexity" evidence="5">
    <location>
        <begin position="113"/>
        <end position="137"/>
    </location>
</feature>
<reference evidence="8 9" key="1">
    <citation type="submission" date="2018-12" db="EMBL/GenBank/DDBJ databases">
        <title>Complete genome sequence of Iodobacter sp. H11R3.</title>
        <authorList>
            <person name="Bae J.-W."/>
        </authorList>
    </citation>
    <scope>NUCLEOTIDE SEQUENCE [LARGE SCALE GENOMIC DNA]</scope>
    <source>
        <strain evidence="8 9">H11R3</strain>
    </source>
</reference>
<dbReference type="InterPro" id="IPR006260">
    <property type="entry name" value="TonB/TolA_C"/>
</dbReference>
<evidence type="ECO:0000313" key="9">
    <source>
        <dbReference type="Proteomes" id="UP000282438"/>
    </source>
</evidence>
<evidence type="ECO:0000313" key="8">
    <source>
        <dbReference type="EMBL" id="AZN37403.1"/>
    </source>
</evidence>
<dbReference type="GO" id="GO:0055085">
    <property type="term" value="P:transmembrane transport"/>
    <property type="evidence" value="ECO:0007669"/>
    <property type="project" value="InterPro"/>
</dbReference>
<dbReference type="SUPFAM" id="SSF74653">
    <property type="entry name" value="TolA/TonB C-terminal domain"/>
    <property type="match status" value="1"/>
</dbReference>
<evidence type="ECO:0000259" key="7">
    <source>
        <dbReference type="PROSITE" id="PS52015"/>
    </source>
</evidence>
<dbReference type="Gene3D" id="3.30.1150.10">
    <property type="match status" value="1"/>
</dbReference>
<dbReference type="OrthoDB" id="5298892at2"/>
<evidence type="ECO:0000256" key="5">
    <source>
        <dbReference type="SAM" id="MobiDB-lite"/>
    </source>
</evidence>
<protein>
    <submittedName>
        <fullName evidence="8">TonB C-terminal domain-containing protein</fullName>
    </submittedName>
</protein>
<evidence type="ECO:0000256" key="4">
    <source>
        <dbReference type="ARBA" id="ARBA00023136"/>
    </source>
</evidence>
<dbReference type="GO" id="GO:0016020">
    <property type="term" value="C:membrane"/>
    <property type="evidence" value="ECO:0007669"/>
    <property type="project" value="UniProtKB-SubCell"/>
</dbReference>
<accession>A0A3S8ZV68</accession>
<evidence type="ECO:0000256" key="2">
    <source>
        <dbReference type="ARBA" id="ARBA00022692"/>
    </source>
</evidence>
<feature type="compositionally biased region" description="Basic and acidic residues" evidence="5">
    <location>
        <begin position="74"/>
        <end position="86"/>
    </location>
</feature>
<sequence>MSLALNRNERPTLAFALAATVHLLLVAGLLLSMNWQTKTPEPVVVELWGGPPPAPQEQAPAPEQRKSKIPQPKVEPKPEPLPEKPAEIVTAKIKPTPTPRPTPTPKPTPVPKATPVATPVPTLPPRASVKPTAEPAIKPAPAPRPAAKAPPKKVSAFDAALSEGSSIEPGKPGAKPGGKGNNANATQNTGPGSGSGNSPISSKGLNDYRSKVSQLIRSKLVYPNPKGNPSAEFRINVLPNGEIEEVTLMKSSGETIYDEAAKRAILALQRMPPLPDGQPFSGDMRNIRILFRLND</sequence>
<dbReference type="Pfam" id="PF13103">
    <property type="entry name" value="TonB_2"/>
    <property type="match status" value="1"/>
</dbReference>
<keyword evidence="4 6" id="KW-0472">Membrane</keyword>
<feature type="transmembrane region" description="Helical" evidence="6">
    <location>
        <begin position="12"/>
        <end position="35"/>
    </location>
</feature>
<keyword evidence="2 6" id="KW-0812">Transmembrane</keyword>
<gene>
    <name evidence="8" type="ORF">EJO50_13450</name>
</gene>
<evidence type="ECO:0000256" key="6">
    <source>
        <dbReference type="SAM" id="Phobius"/>
    </source>
</evidence>
<dbReference type="RefSeq" id="WP_125974975.1">
    <property type="nucleotide sequence ID" value="NZ_CP034433.1"/>
</dbReference>